<dbReference type="GO" id="GO:0016020">
    <property type="term" value="C:membrane"/>
    <property type="evidence" value="ECO:0007669"/>
    <property type="project" value="GOC"/>
</dbReference>
<feature type="transmembrane region" description="Helical" evidence="1">
    <location>
        <begin position="146"/>
        <end position="167"/>
    </location>
</feature>
<dbReference type="PANTHER" id="PTHR28026:SF9">
    <property type="entry name" value="2-HYDROXY-PALMITIC ACID DIOXYGENASE MPO1"/>
    <property type="match status" value="1"/>
</dbReference>
<dbReference type="PANTHER" id="PTHR28026">
    <property type="entry name" value="DUF962 DOMAIN PROTEIN (AFU_ORTHOLOGUE AFUA_8G05310)"/>
    <property type="match status" value="1"/>
</dbReference>
<sequence length="192" mass="21933">MAINLVDQAASYGAYHNNNVNKFIHIVFVPLIVYTILIFLNYASIPVLLEPYLNILHQIHPYYLPLSISTPVAIALALFYCFLDIRVGGAATFWLLFANVYAQKAIITFGPQTLQYAIILHIFSWITQFVGHGVFEGRRPALIDNIFQVFIAPFFVTLEVLFLVGLLKSERTKVEHKIHKNIEQLNKLQKTK</sequence>
<accession>A0A151ZGY7</accession>
<evidence type="ECO:0008006" key="4">
    <source>
        <dbReference type="Google" id="ProtNLM"/>
    </source>
</evidence>
<evidence type="ECO:0000313" key="2">
    <source>
        <dbReference type="EMBL" id="KYQ93241.1"/>
    </source>
</evidence>
<comment type="caution">
    <text evidence="2">The sequence shown here is derived from an EMBL/GenBank/DDBJ whole genome shotgun (WGS) entry which is preliminary data.</text>
</comment>
<dbReference type="InterPro" id="IPR009305">
    <property type="entry name" value="Mpo1-like"/>
</dbReference>
<keyword evidence="3" id="KW-1185">Reference proteome</keyword>
<dbReference type="OMA" id="IQFIGHY"/>
<dbReference type="GO" id="GO:0005783">
    <property type="term" value="C:endoplasmic reticulum"/>
    <property type="evidence" value="ECO:0007669"/>
    <property type="project" value="TreeGrafter"/>
</dbReference>
<feature type="transmembrane region" description="Helical" evidence="1">
    <location>
        <begin position="61"/>
        <end position="79"/>
    </location>
</feature>
<organism evidence="2 3">
    <name type="scientific">Tieghemostelium lacteum</name>
    <name type="common">Slime mold</name>
    <name type="synonym">Dictyostelium lacteum</name>
    <dbReference type="NCBI Taxonomy" id="361077"/>
    <lineage>
        <taxon>Eukaryota</taxon>
        <taxon>Amoebozoa</taxon>
        <taxon>Evosea</taxon>
        <taxon>Eumycetozoa</taxon>
        <taxon>Dictyostelia</taxon>
        <taxon>Dictyosteliales</taxon>
        <taxon>Raperosteliaceae</taxon>
        <taxon>Tieghemostelium</taxon>
    </lineage>
</organism>
<feature type="transmembrane region" description="Helical" evidence="1">
    <location>
        <begin position="114"/>
        <end position="134"/>
    </location>
</feature>
<protein>
    <recommendedName>
        <fullName evidence="4">Transmembrane protein</fullName>
    </recommendedName>
</protein>
<keyword evidence="1" id="KW-0472">Membrane</keyword>
<evidence type="ECO:0000256" key="1">
    <source>
        <dbReference type="SAM" id="Phobius"/>
    </source>
</evidence>
<proteinExistence type="predicted"/>
<feature type="transmembrane region" description="Helical" evidence="1">
    <location>
        <begin position="23"/>
        <end position="49"/>
    </location>
</feature>
<keyword evidence="1" id="KW-0812">Transmembrane</keyword>
<dbReference type="GO" id="GO:0046521">
    <property type="term" value="P:sphingoid catabolic process"/>
    <property type="evidence" value="ECO:0007669"/>
    <property type="project" value="TreeGrafter"/>
</dbReference>
<reference evidence="2 3" key="1">
    <citation type="submission" date="2015-12" db="EMBL/GenBank/DDBJ databases">
        <title>Dictyostelia acquired genes for synthesis and detection of signals that induce cell-type specialization by lateral gene transfer from prokaryotes.</title>
        <authorList>
            <person name="Gloeckner G."/>
            <person name="Schaap P."/>
        </authorList>
    </citation>
    <scope>NUCLEOTIDE SEQUENCE [LARGE SCALE GENOMIC DNA]</scope>
    <source>
        <strain evidence="2 3">TK</strain>
    </source>
</reference>
<dbReference type="InParanoid" id="A0A151ZGY7"/>
<dbReference type="AlphaFoldDB" id="A0A151ZGY7"/>
<dbReference type="EMBL" id="LODT01000028">
    <property type="protein sequence ID" value="KYQ93241.1"/>
    <property type="molecule type" value="Genomic_DNA"/>
</dbReference>
<dbReference type="FunCoup" id="A0A151ZGY7">
    <property type="interactions" value="82"/>
</dbReference>
<name>A0A151ZGY7_TIELA</name>
<keyword evidence="1" id="KW-1133">Transmembrane helix</keyword>
<dbReference type="Pfam" id="PF06127">
    <property type="entry name" value="Mpo1-like"/>
    <property type="match status" value="1"/>
</dbReference>
<gene>
    <name evidence="2" type="ORF">DLAC_05891</name>
</gene>
<dbReference type="Proteomes" id="UP000076078">
    <property type="component" value="Unassembled WGS sequence"/>
</dbReference>
<evidence type="ECO:0000313" key="3">
    <source>
        <dbReference type="Proteomes" id="UP000076078"/>
    </source>
</evidence>
<dbReference type="OrthoDB" id="2124888at2759"/>